<name>A0ABW5X6J1_9FLAO</name>
<evidence type="ECO:0000313" key="6">
    <source>
        <dbReference type="Proteomes" id="UP001597438"/>
    </source>
</evidence>
<proteinExistence type="predicted"/>
<dbReference type="InterPro" id="IPR010982">
    <property type="entry name" value="Lambda_DNA-bd_dom_sf"/>
</dbReference>
<dbReference type="EMBL" id="JBHUOJ010000026">
    <property type="protein sequence ID" value="MFD2833858.1"/>
    <property type="molecule type" value="Genomic_DNA"/>
</dbReference>
<dbReference type="PANTHER" id="PTHR30146:SF109">
    <property type="entry name" value="HTH-TYPE TRANSCRIPTIONAL REGULATOR GALS"/>
    <property type="match status" value="1"/>
</dbReference>
<dbReference type="InterPro" id="IPR046335">
    <property type="entry name" value="LacI/GalR-like_sensor"/>
</dbReference>
<dbReference type="CDD" id="cd01392">
    <property type="entry name" value="HTH_LacI"/>
    <property type="match status" value="1"/>
</dbReference>
<dbReference type="PANTHER" id="PTHR30146">
    <property type="entry name" value="LACI-RELATED TRANSCRIPTIONAL REPRESSOR"/>
    <property type="match status" value="1"/>
</dbReference>
<dbReference type="RefSeq" id="WP_251739283.1">
    <property type="nucleotide sequence ID" value="NZ_JBHUOJ010000026.1"/>
</dbReference>
<dbReference type="PROSITE" id="PS50932">
    <property type="entry name" value="HTH_LACI_2"/>
    <property type="match status" value="1"/>
</dbReference>
<comment type="caution">
    <text evidence="5">The sequence shown here is derived from an EMBL/GenBank/DDBJ whole genome shotgun (WGS) entry which is preliminary data.</text>
</comment>
<dbReference type="Proteomes" id="UP001597438">
    <property type="component" value="Unassembled WGS sequence"/>
</dbReference>
<protein>
    <submittedName>
        <fullName evidence="5">LacI family DNA-binding transcriptional regulator</fullName>
    </submittedName>
</protein>
<evidence type="ECO:0000256" key="1">
    <source>
        <dbReference type="ARBA" id="ARBA00023015"/>
    </source>
</evidence>
<dbReference type="SUPFAM" id="SSF47413">
    <property type="entry name" value="lambda repressor-like DNA-binding domains"/>
    <property type="match status" value="1"/>
</dbReference>
<dbReference type="CDD" id="cd06267">
    <property type="entry name" value="PBP1_LacI_sugar_binding-like"/>
    <property type="match status" value="1"/>
</dbReference>
<dbReference type="SMART" id="SM00354">
    <property type="entry name" value="HTH_LACI"/>
    <property type="match status" value="1"/>
</dbReference>
<dbReference type="Gene3D" id="1.10.260.40">
    <property type="entry name" value="lambda repressor-like DNA-binding domains"/>
    <property type="match status" value="1"/>
</dbReference>
<evidence type="ECO:0000256" key="2">
    <source>
        <dbReference type="ARBA" id="ARBA00023125"/>
    </source>
</evidence>
<dbReference type="InterPro" id="IPR028082">
    <property type="entry name" value="Peripla_BP_I"/>
</dbReference>
<dbReference type="InterPro" id="IPR000843">
    <property type="entry name" value="HTH_LacI"/>
</dbReference>
<evidence type="ECO:0000256" key="3">
    <source>
        <dbReference type="ARBA" id="ARBA00023163"/>
    </source>
</evidence>
<accession>A0ABW5X6J1</accession>
<dbReference type="SUPFAM" id="SSF53822">
    <property type="entry name" value="Periplasmic binding protein-like I"/>
    <property type="match status" value="1"/>
</dbReference>
<gene>
    <name evidence="5" type="ORF">ACFSYS_11205</name>
</gene>
<dbReference type="Pfam" id="PF00356">
    <property type="entry name" value="LacI"/>
    <property type="match status" value="1"/>
</dbReference>
<dbReference type="Pfam" id="PF13377">
    <property type="entry name" value="Peripla_BP_3"/>
    <property type="match status" value="1"/>
</dbReference>
<reference evidence="6" key="1">
    <citation type="journal article" date="2019" name="Int. J. Syst. Evol. Microbiol.">
        <title>The Global Catalogue of Microorganisms (GCM) 10K type strain sequencing project: providing services to taxonomists for standard genome sequencing and annotation.</title>
        <authorList>
            <consortium name="The Broad Institute Genomics Platform"/>
            <consortium name="The Broad Institute Genome Sequencing Center for Infectious Disease"/>
            <person name="Wu L."/>
            <person name="Ma J."/>
        </authorList>
    </citation>
    <scope>NUCLEOTIDE SEQUENCE [LARGE SCALE GENOMIC DNA]</scope>
    <source>
        <strain evidence="6">KCTC 52925</strain>
    </source>
</reference>
<sequence length="346" mass="38807">MKKATIHEIAKALNIDSSTVSRALNNNSRVAKKTKEKVFNKAKELGYKPNLLASNLRKNRSNTIGVVVPRISRYFFSTIIAGIEEVAFKEGFNVVISQSLEQVKREKKIMDNFVSNRVDGVLMSIAWESNDFQHLQNLEGLGIPLVFLDRHPASLESCNKVIIDDYKGACEAVDHLIKSGCKKIAHFAGPQFLEIYKSRLKGYSDTLKKNKLKSEPKLIVASHLMKDDGFNIMRDLLEKHPDIDGVFSANDEAAVGAIKFLKKIGKKVPEDISIVGFSNDPLSEVVEPPLTTVDQFGAEMGKKACELLIQNIKHQKDDPFQYQTIILSPKLIERESSRGVIERRIN</sequence>
<dbReference type="Gene3D" id="3.40.50.2300">
    <property type="match status" value="2"/>
</dbReference>
<keyword evidence="2 5" id="KW-0238">DNA-binding</keyword>
<keyword evidence="1" id="KW-0805">Transcription regulation</keyword>
<evidence type="ECO:0000259" key="4">
    <source>
        <dbReference type="PROSITE" id="PS50932"/>
    </source>
</evidence>
<feature type="domain" description="HTH lacI-type" evidence="4">
    <location>
        <begin position="4"/>
        <end position="58"/>
    </location>
</feature>
<dbReference type="GO" id="GO:0003677">
    <property type="term" value="F:DNA binding"/>
    <property type="evidence" value="ECO:0007669"/>
    <property type="project" value="UniProtKB-KW"/>
</dbReference>
<organism evidence="5 6">
    <name type="scientific">Christiangramia antarctica</name>
    <dbReference type="NCBI Taxonomy" id="2058158"/>
    <lineage>
        <taxon>Bacteria</taxon>
        <taxon>Pseudomonadati</taxon>
        <taxon>Bacteroidota</taxon>
        <taxon>Flavobacteriia</taxon>
        <taxon>Flavobacteriales</taxon>
        <taxon>Flavobacteriaceae</taxon>
        <taxon>Christiangramia</taxon>
    </lineage>
</organism>
<keyword evidence="3" id="KW-0804">Transcription</keyword>
<keyword evidence="6" id="KW-1185">Reference proteome</keyword>
<evidence type="ECO:0000313" key="5">
    <source>
        <dbReference type="EMBL" id="MFD2833858.1"/>
    </source>
</evidence>